<reference evidence="3 4" key="1">
    <citation type="submission" date="2020-04" db="EMBL/GenBank/DDBJ databases">
        <title>MicrobeNet Type strains.</title>
        <authorList>
            <person name="Nicholson A.C."/>
        </authorList>
    </citation>
    <scope>NUCLEOTIDE SEQUENCE [LARGE SCALE GENOMIC DNA]</scope>
    <source>
        <strain evidence="3 4">ATCC BAA-14</strain>
    </source>
</reference>
<evidence type="ECO:0000256" key="1">
    <source>
        <dbReference type="SAM" id="MobiDB-lite"/>
    </source>
</evidence>
<name>A0A846WJD8_9ACTN</name>
<sequence length="175" mass="18167">MTGENPVAERPLRMHAPRFHTPHPPMAPATSAAGIPAGHSPRQPATKVLLRGAWIACGAAGVCYLVGGVLFMIGGLGGLDAEISGSGGRWWRPVLVLAAVHGVQAVLGAWTSVVLVITAFISRPARHPAKPDRTALHHPTGPLPATSEFVGAAIASGVVTMPVLIPGVWWLPLFL</sequence>
<keyword evidence="2" id="KW-0472">Membrane</keyword>
<keyword evidence="2" id="KW-0812">Transmembrane</keyword>
<dbReference type="Proteomes" id="UP000563898">
    <property type="component" value="Unassembled WGS sequence"/>
</dbReference>
<proteinExistence type="predicted"/>
<organism evidence="3 4">
    <name type="scientific">Gordonia polyisoprenivorans</name>
    <dbReference type="NCBI Taxonomy" id="84595"/>
    <lineage>
        <taxon>Bacteria</taxon>
        <taxon>Bacillati</taxon>
        <taxon>Actinomycetota</taxon>
        <taxon>Actinomycetes</taxon>
        <taxon>Mycobacteriales</taxon>
        <taxon>Gordoniaceae</taxon>
        <taxon>Gordonia</taxon>
    </lineage>
</organism>
<feature type="transmembrane region" description="Helical" evidence="2">
    <location>
        <begin position="94"/>
        <end position="121"/>
    </location>
</feature>
<gene>
    <name evidence="3" type="ORF">HGA05_06755</name>
</gene>
<dbReference type="EMBL" id="JAAXPC010000003">
    <property type="protein sequence ID" value="NKY01269.1"/>
    <property type="molecule type" value="Genomic_DNA"/>
</dbReference>
<accession>A0A846WJD8</accession>
<feature type="transmembrane region" description="Helical" evidence="2">
    <location>
        <begin position="149"/>
        <end position="171"/>
    </location>
</feature>
<feature type="region of interest" description="Disordered" evidence="1">
    <location>
        <begin position="1"/>
        <end position="40"/>
    </location>
</feature>
<evidence type="ECO:0000313" key="4">
    <source>
        <dbReference type="Proteomes" id="UP000563898"/>
    </source>
</evidence>
<protein>
    <submittedName>
        <fullName evidence="3">Uncharacterized protein</fullName>
    </submittedName>
</protein>
<dbReference type="AlphaFoldDB" id="A0A846WJD8"/>
<evidence type="ECO:0000256" key="2">
    <source>
        <dbReference type="SAM" id="Phobius"/>
    </source>
</evidence>
<comment type="caution">
    <text evidence="3">The sequence shown here is derived from an EMBL/GenBank/DDBJ whole genome shotgun (WGS) entry which is preliminary data.</text>
</comment>
<keyword evidence="2" id="KW-1133">Transmembrane helix</keyword>
<feature type="transmembrane region" description="Helical" evidence="2">
    <location>
        <begin position="52"/>
        <end position="74"/>
    </location>
</feature>
<evidence type="ECO:0000313" key="3">
    <source>
        <dbReference type="EMBL" id="NKY01269.1"/>
    </source>
</evidence>